<dbReference type="AlphaFoldDB" id="G4TYM5"/>
<evidence type="ECO:0000256" key="1">
    <source>
        <dbReference type="ARBA" id="ARBA00004245"/>
    </source>
</evidence>
<dbReference type="CDD" id="cd00148">
    <property type="entry name" value="PROF"/>
    <property type="match status" value="1"/>
</dbReference>
<dbReference type="GO" id="GO:0005938">
    <property type="term" value="C:cell cortex"/>
    <property type="evidence" value="ECO:0007669"/>
    <property type="project" value="TreeGrafter"/>
</dbReference>
<dbReference type="eggNOG" id="KOG1755">
    <property type="taxonomic scope" value="Eukaryota"/>
</dbReference>
<keyword evidence="5" id="KW-0206">Cytoskeleton</keyword>
<reference evidence="7 8" key="1">
    <citation type="journal article" date="2011" name="PLoS Pathog.">
        <title>Endophytic Life Strategies Decoded by Genome and Transcriptome Analyses of the Mutualistic Root Symbiont Piriformospora indica.</title>
        <authorList>
            <person name="Zuccaro A."/>
            <person name="Lahrmann U."/>
            <person name="Guldener U."/>
            <person name="Langen G."/>
            <person name="Pfiffi S."/>
            <person name="Biedenkopf D."/>
            <person name="Wong P."/>
            <person name="Samans B."/>
            <person name="Grimm C."/>
            <person name="Basiewicz M."/>
            <person name="Murat C."/>
            <person name="Martin F."/>
            <person name="Kogel K.H."/>
        </authorList>
    </citation>
    <scope>NUCLEOTIDE SEQUENCE [LARGE SCALE GENOMIC DNA]</scope>
    <source>
        <strain evidence="7 8">DSM 11827</strain>
    </source>
</reference>
<dbReference type="GO" id="GO:0005856">
    <property type="term" value="C:cytoskeleton"/>
    <property type="evidence" value="ECO:0007669"/>
    <property type="project" value="UniProtKB-SubCell"/>
</dbReference>
<dbReference type="PANTHER" id="PTHR11604">
    <property type="entry name" value="PROFILIN"/>
    <property type="match status" value="1"/>
</dbReference>
<comment type="similarity">
    <text evidence="2 6">Belongs to the profilin family.</text>
</comment>
<dbReference type="Pfam" id="PF00235">
    <property type="entry name" value="Profilin"/>
    <property type="match status" value="1"/>
</dbReference>
<dbReference type="GO" id="GO:0003785">
    <property type="term" value="F:actin monomer binding"/>
    <property type="evidence" value="ECO:0007669"/>
    <property type="project" value="TreeGrafter"/>
</dbReference>
<sequence>MADPWKPYIDNLVGSKAATKAAIIGILAEENQKGAVWTQSADLGVPTRDDPDVLAIIDILQNPNYEQARGQLQSNGFRFKGTKYIMTRFEGGHHLYGSKSGEGCIIVKSARTIILAICDSSIDQKQCAAAVEGLADYLRKMNY</sequence>
<name>G4TYM5_SERID</name>
<proteinExistence type="inferred from homology"/>
<comment type="caution">
    <text evidence="7">The sequence shown here is derived from an EMBL/GenBank/DDBJ whole genome shotgun (WGS) entry which is preliminary data.</text>
</comment>
<evidence type="ECO:0000313" key="7">
    <source>
        <dbReference type="EMBL" id="CCA76418.1"/>
    </source>
</evidence>
<keyword evidence="8" id="KW-1185">Reference proteome</keyword>
<dbReference type="OrthoDB" id="421374at2759"/>
<evidence type="ECO:0000256" key="6">
    <source>
        <dbReference type="RuleBase" id="RU003909"/>
    </source>
</evidence>
<keyword evidence="4 6" id="KW-0009">Actin-binding</keyword>
<dbReference type="PANTHER" id="PTHR11604:SF0">
    <property type="entry name" value="PROFILIN"/>
    <property type="match status" value="1"/>
</dbReference>
<accession>G4TYM5</accession>
<dbReference type="SMART" id="SM00392">
    <property type="entry name" value="PROF"/>
    <property type="match status" value="1"/>
</dbReference>
<dbReference type="SUPFAM" id="SSF55770">
    <property type="entry name" value="Profilin (actin-binding protein)"/>
    <property type="match status" value="1"/>
</dbReference>
<protein>
    <recommendedName>
        <fullName evidence="6">Profilin</fullName>
    </recommendedName>
</protein>
<dbReference type="InParanoid" id="G4TYM5"/>
<dbReference type="InterPro" id="IPR036140">
    <property type="entry name" value="PFN_sf"/>
</dbReference>
<organism evidence="7 8">
    <name type="scientific">Serendipita indica (strain DSM 11827)</name>
    <name type="common">Root endophyte fungus</name>
    <name type="synonym">Piriformospora indica</name>
    <dbReference type="NCBI Taxonomy" id="1109443"/>
    <lineage>
        <taxon>Eukaryota</taxon>
        <taxon>Fungi</taxon>
        <taxon>Dikarya</taxon>
        <taxon>Basidiomycota</taxon>
        <taxon>Agaricomycotina</taxon>
        <taxon>Agaricomycetes</taxon>
        <taxon>Sebacinales</taxon>
        <taxon>Serendipitaceae</taxon>
        <taxon>Serendipita</taxon>
    </lineage>
</organism>
<dbReference type="InterPro" id="IPR005455">
    <property type="entry name" value="PFN_euk"/>
</dbReference>
<evidence type="ECO:0000256" key="2">
    <source>
        <dbReference type="ARBA" id="ARBA00010058"/>
    </source>
</evidence>
<dbReference type="EMBL" id="CAFZ01000742">
    <property type="protein sequence ID" value="CCA76418.1"/>
    <property type="molecule type" value="Genomic_DNA"/>
</dbReference>
<evidence type="ECO:0000256" key="4">
    <source>
        <dbReference type="ARBA" id="ARBA00023203"/>
    </source>
</evidence>
<dbReference type="InterPro" id="IPR048278">
    <property type="entry name" value="PFN"/>
</dbReference>
<gene>
    <name evidence="7" type="ORF">PIIN_10411</name>
</gene>
<dbReference type="Gene3D" id="3.30.450.30">
    <property type="entry name" value="Dynein light chain 2a, cytoplasmic"/>
    <property type="match status" value="1"/>
</dbReference>
<dbReference type="HOGENOM" id="CLU_1856068_0_0_1"/>
<dbReference type="Proteomes" id="UP000007148">
    <property type="component" value="Unassembled WGS sequence"/>
</dbReference>
<evidence type="ECO:0000256" key="3">
    <source>
        <dbReference type="ARBA" id="ARBA00022490"/>
    </source>
</evidence>
<evidence type="ECO:0000256" key="5">
    <source>
        <dbReference type="ARBA" id="ARBA00023212"/>
    </source>
</evidence>
<keyword evidence="3" id="KW-0963">Cytoplasm</keyword>
<comment type="subcellular location">
    <subcellularLocation>
        <location evidence="1">Cytoplasm</location>
        <location evidence="1">Cytoskeleton</location>
    </subcellularLocation>
</comment>
<evidence type="ECO:0000313" key="8">
    <source>
        <dbReference type="Proteomes" id="UP000007148"/>
    </source>
</evidence>
<dbReference type="STRING" id="1109443.G4TYM5"/>